<evidence type="ECO:0000256" key="9">
    <source>
        <dbReference type="HAMAP-Rule" id="MF_00237"/>
    </source>
</evidence>
<evidence type="ECO:0000256" key="3">
    <source>
        <dbReference type="ARBA" id="ARBA00022475"/>
    </source>
</evidence>
<evidence type="ECO:0000313" key="11">
    <source>
        <dbReference type="EMBL" id="BFO15069.1"/>
    </source>
</evidence>
<organism evidence="11">
    <name type="scientific">Streptomyces haneummycinicus</name>
    <dbReference type="NCBI Taxonomy" id="3074435"/>
    <lineage>
        <taxon>Bacteria</taxon>
        <taxon>Bacillati</taxon>
        <taxon>Actinomycetota</taxon>
        <taxon>Actinomycetes</taxon>
        <taxon>Kitasatosporales</taxon>
        <taxon>Streptomycetaceae</taxon>
        <taxon>Streptomyces</taxon>
    </lineage>
</organism>
<dbReference type="NCBIfam" id="NF002374">
    <property type="entry name" value="PRK01371.1-1"/>
    <property type="match status" value="1"/>
</dbReference>
<keyword evidence="2 9" id="KW-0813">Transport</keyword>
<keyword evidence="5 9" id="KW-0653">Protein transport</keyword>
<reference evidence="11" key="1">
    <citation type="submission" date="2024-06" db="EMBL/GenBank/DDBJ databases">
        <authorList>
            <consortium name="consrtm"/>
            <person name="Uemura M."/>
            <person name="Terahara T."/>
        </authorList>
    </citation>
    <scope>NUCLEOTIDE SEQUENCE</scope>
    <source>
        <strain evidence="11">KM77-8</strain>
    </source>
</reference>
<dbReference type="EMBL" id="AP035768">
    <property type="protein sequence ID" value="BFO15069.1"/>
    <property type="molecule type" value="Genomic_DNA"/>
</dbReference>
<dbReference type="Gene3D" id="1.20.5.3310">
    <property type="match status" value="1"/>
</dbReference>
<comment type="similarity">
    <text evidence="9">Belongs to the TatB family.</text>
</comment>
<evidence type="ECO:0000256" key="10">
    <source>
        <dbReference type="SAM" id="MobiDB-lite"/>
    </source>
</evidence>
<dbReference type="NCBIfam" id="NF002377">
    <property type="entry name" value="PRK01371.1-4"/>
    <property type="match status" value="1"/>
</dbReference>
<protein>
    <recommendedName>
        <fullName evidence="9">Sec-independent protein translocase protein TatB</fullName>
    </recommendedName>
</protein>
<keyword evidence="7 9" id="KW-0811">Translocation</keyword>
<keyword evidence="6 9" id="KW-1133">Transmembrane helix</keyword>
<gene>
    <name evidence="9" type="primary">tatB</name>
    <name evidence="11" type="ORF">SHKM778_14570</name>
</gene>
<dbReference type="PANTHER" id="PTHR33162">
    <property type="entry name" value="SEC-INDEPENDENT PROTEIN TRANSLOCASE PROTEIN TATA, CHLOROPLASTIC"/>
    <property type="match status" value="1"/>
</dbReference>
<dbReference type="Pfam" id="PF02416">
    <property type="entry name" value="TatA_B_E"/>
    <property type="match status" value="1"/>
</dbReference>
<dbReference type="PRINTS" id="PR01506">
    <property type="entry name" value="TATBPROTEIN"/>
</dbReference>
<proteinExistence type="inferred from homology"/>
<evidence type="ECO:0000256" key="6">
    <source>
        <dbReference type="ARBA" id="ARBA00022989"/>
    </source>
</evidence>
<dbReference type="GO" id="GO:0033281">
    <property type="term" value="C:TAT protein transport complex"/>
    <property type="evidence" value="ECO:0007669"/>
    <property type="project" value="UniProtKB-UniRule"/>
</dbReference>
<feature type="region of interest" description="Disordered" evidence="10">
    <location>
        <begin position="199"/>
        <end position="268"/>
    </location>
</feature>
<dbReference type="InterPro" id="IPR003369">
    <property type="entry name" value="TatA/B/E"/>
</dbReference>
<name>A0AAT9HCG4_9ACTN</name>
<evidence type="ECO:0000256" key="8">
    <source>
        <dbReference type="ARBA" id="ARBA00023136"/>
    </source>
</evidence>
<evidence type="ECO:0000256" key="4">
    <source>
        <dbReference type="ARBA" id="ARBA00022692"/>
    </source>
</evidence>
<keyword evidence="4 9" id="KW-0812">Transmembrane</keyword>
<dbReference type="InterPro" id="IPR018448">
    <property type="entry name" value="TatB"/>
</dbReference>
<dbReference type="PANTHER" id="PTHR33162:SF1">
    <property type="entry name" value="SEC-INDEPENDENT PROTEIN TRANSLOCASE PROTEIN TATA, CHLOROPLASTIC"/>
    <property type="match status" value="1"/>
</dbReference>
<evidence type="ECO:0000256" key="1">
    <source>
        <dbReference type="ARBA" id="ARBA00004167"/>
    </source>
</evidence>
<evidence type="ECO:0000256" key="2">
    <source>
        <dbReference type="ARBA" id="ARBA00022448"/>
    </source>
</evidence>
<feature type="compositionally biased region" description="Basic residues" evidence="10">
    <location>
        <begin position="219"/>
        <end position="233"/>
    </location>
</feature>
<evidence type="ECO:0000256" key="7">
    <source>
        <dbReference type="ARBA" id="ARBA00023010"/>
    </source>
</evidence>
<evidence type="ECO:0000256" key="5">
    <source>
        <dbReference type="ARBA" id="ARBA00022927"/>
    </source>
</evidence>
<comment type="subcellular location">
    <subcellularLocation>
        <location evidence="9">Cell membrane</location>
        <topology evidence="9">Single-pass membrane protein</topology>
    </subcellularLocation>
    <subcellularLocation>
        <location evidence="1">Membrane</location>
        <topology evidence="1">Single-pass membrane protein</topology>
    </subcellularLocation>
</comment>
<accession>A0AAT9HCG4</accession>
<reference evidence="11" key="2">
    <citation type="submission" date="2024-07" db="EMBL/GenBank/DDBJ databases">
        <title>Streptomyces haneummycinica sp. nov., a new antibiotic-producing actinobacterium isolated from marine sediment.</title>
        <authorList>
            <person name="Uemura M."/>
            <person name="Hamada M."/>
            <person name="Hirano S."/>
            <person name="Kobayashi K."/>
            <person name="Ohshiro T."/>
            <person name="Kobayashi T."/>
            <person name="Terahara T."/>
        </authorList>
    </citation>
    <scope>NUCLEOTIDE SEQUENCE</scope>
    <source>
        <strain evidence="11">KM77-8</strain>
    </source>
</reference>
<comment type="subunit">
    <text evidence="9">The Tat system comprises two distinct complexes: a TatABC complex, containing multiple copies of TatA, TatB and TatC subunits, and a separate TatA complex, containing only TatA subunits. Substrates initially bind to the TatABC complex, which probably triggers association of the separate TatA complex to form the active translocon.</text>
</comment>
<dbReference type="GO" id="GO:0008320">
    <property type="term" value="F:protein transmembrane transporter activity"/>
    <property type="evidence" value="ECO:0007669"/>
    <property type="project" value="UniProtKB-UniRule"/>
</dbReference>
<dbReference type="GO" id="GO:0043953">
    <property type="term" value="P:protein transport by the Tat complex"/>
    <property type="evidence" value="ECO:0007669"/>
    <property type="project" value="UniProtKB-UniRule"/>
</dbReference>
<comment type="function">
    <text evidence="9">Part of the twin-arginine translocation (Tat) system that transports large folded proteins containing a characteristic twin-arginine motif in their signal peptide across membranes. Together with TatC, TatB is part of a receptor directly interacting with Tat signal peptides. TatB may form an oligomeric binding site that transiently accommodates folded Tat precursor proteins before their translocation.</text>
</comment>
<sequence>MFNDIGTFELVTLIILAVLVFGPEKLPKVIQDVTRTIRKIREFSEGAKQDIRQELGPEFKDFEFEDLNPKTFIRKQLDNEDLGLKEIRNGFDLKKEMAEVTDAVNGHDTDAAAPAPATSGARVDMTKKPEPRPPTPVRRSTRTPPEATARAYASRYVTCFILHPGSARPDQGVRAAQAPGGFPARAVKVVMLPTCCAERTSTPEGAGRPLRRERGGVRPWRRRVRQSRKRRPRRTENPCPPPGGPSTAICARPSPGTAWTRHSRAGAG</sequence>
<dbReference type="HAMAP" id="MF_00237">
    <property type="entry name" value="TatB"/>
    <property type="match status" value="1"/>
</dbReference>
<keyword evidence="3 9" id="KW-1003">Cell membrane</keyword>
<feature type="region of interest" description="Disordered" evidence="10">
    <location>
        <begin position="107"/>
        <end position="147"/>
    </location>
</feature>
<keyword evidence="8 9" id="KW-0472">Membrane</keyword>
<dbReference type="AlphaFoldDB" id="A0AAT9HCG4"/>